<evidence type="ECO:0000256" key="1">
    <source>
        <dbReference type="SAM" id="Coils"/>
    </source>
</evidence>
<organism evidence="2 3">
    <name type="scientific">Rhizophagus irregularis (strain DAOM 197198w)</name>
    <name type="common">Glomus intraradices</name>
    <dbReference type="NCBI Taxonomy" id="1432141"/>
    <lineage>
        <taxon>Eukaryota</taxon>
        <taxon>Fungi</taxon>
        <taxon>Fungi incertae sedis</taxon>
        <taxon>Mucoromycota</taxon>
        <taxon>Glomeromycotina</taxon>
        <taxon>Glomeromycetes</taxon>
        <taxon>Glomerales</taxon>
        <taxon>Glomeraceae</taxon>
        <taxon>Rhizophagus</taxon>
    </lineage>
</organism>
<name>A0A015KST7_RHIIW</name>
<sequence length="385" mass="42290">MAYQFVHIEVYSRRGSKGRSVDYVLDEADRRPGAHPHVLQPRPPTVIHGATIEQVRAMHHDRAGKARQSLANGKTRAIRQDQNTLLTVVLSHPALTAELQDPGKAADVGLWQERNVAWLQAQFGDRLVSVIRHDDESHPHLHAYVLPDDPAMKATAMHPGYAAKAAAMGDRTGKEANKEGDRAYRDAMRSWQDQYWAEVGLPCGLTRIGPGRRRLDRKAWRAEKQAAEAVLESKKVAEAAIAAAEGLKARGERYIQDTRRRASAELAAASQAHSEAEAKLALAGKIGTMIGQAFTSVRDVVTRKAVEVEASIRARIERAEAEAAQKVQRAQEATKAAREAYKREQAVSQALRASAAQLAAERDAAYEQLATLSPASPESMKPRKH</sequence>
<dbReference type="AlphaFoldDB" id="A0A015KST7"/>
<keyword evidence="3" id="KW-1185">Reference proteome</keyword>
<evidence type="ECO:0008006" key="4">
    <source>
        <dbReference type="Google" id="ProtNLM"/>
    </source>
</evidence>
<accession>A0A015KST7</accession>
<reference evidence="2 3" key="1">
    <citation type="submission" date="2014-02" db="EMBL/GenBank/DDBJ databases">
        <title>Single nucleus genome sequencing reveals high similarity among nuclei of an endomycorrhizal fungus.</title>
        <authorList>
            <person name="Lin K."/>
            <person name="Geurts R."/>
            <person name="Zhang Z."/>
            <person name="Limpens E."/>
            <person name="Saunders D.G."/>
            <person name="Mu D."/>
            <person name="Pang E."/>
            <person name="Cao H."/>
            <person name="Cha H."/>
            <person name="Lin T."/>
            <person name="Zhou Q."/>
            <person name="Shang Y."/>
            <person name="Li Y."/>
            <person name="Ivanov S."/>
            <person name="Sharma T."/>
            <person name="Velzen R.V."/>
            <person name="Ruijter N.D."/>
            <person name="Aanen D.K."/>
            <person name="Win J."/>
            <person name="Kamoun S."/>
            <person name="Bisseling T."/>
            <person name="Huang S."/>
        </authorList>
    </citation>
    <scope>NUCLEOTIDE SEQUENCE [LARGE SCALE GENOMIC DNA]</scope>
    <source>
        <strain evidence="3">DAOM197198w</strain>
    </source>
</reference>
<protein>
    <recommendedName>
        <fullName evidence="4">Plasmid recombination enzyme</fullName>
    </recommendedName>
</protein>
<dbReference type="Proteomes" id="UP000022910">
    <property type="component" value="Unassembled WGS sequence"/>
</dbReference>
<keyword evidence="1" id="KW-0175">Coiled coil</keyword>
<feature type="coiled-coil region" evidence="1">
    <location>
        <begin position="313"/>
        <end position="344"/>
    </location>
</feature>
<evidence type="ECO:0000313" key="3">
    <source>
        <dbReference type="Proteomes" id="UP000022910"/>
    </source>
</evidence>
<dbReference type="Gene3D" id="3.30.930.30">
    <property type="match status" value="1"/>
</dbReference>
<dbReference type="HOGENOM" id="CLU_867756_0_0_1"/>
<evidence type="ECO:0000313" key="2">
    <source>
        <dbReference type="EMBL" id="EXX62961.1"/>
    </source>
</evidence>
<dbReference type="CDD" id="cd17242">
    <property type="entry name" value="MobM_relaxase"/>
    <property type="match status" value="1"/>
</dbReference>
<dbReference type="EMBL" id="JEMT01024266">
    <property type="protein sequence ID" value="EXX62961.1"/>
    <property type="molecule type" value="Genomic_DNA"/>
</dbReference>
<proteinExistence type="predicted"/>
<gene>
    <name evidence="2" type="ORF">RirG_156820</name>
</gene>
<comment type="caution">
    <text evidence="2">The sequence shown here is derived from an EMBL/GenBank/DDBJ whole genome shotgun (WGS) entry which is preliminary data.</text>
</comment>